<sequence>MDYLQKYLDDLEQVPPHLRQEFKIMRDLDHKVQEIVNEAQTKTDELLQFAKSLPKEERIKRVREIQRLYKKGVEISNDKVSRAENVYELVDKQIRRLDADMFEFKKSLAEKELKKTQKKSDSNVSPRIPATAALALALTNNPGEVLDMPVDPNEPTYCLCQQVSFGEMVACDNRDCPIEWFHFGCVGLTSKPRGHWYCPNCSNSAPRNKDE</sequence>
<evidence type="ECO:0000259" key="12">
    <source>
        <dbReference type="PROSITE" id="PS50016"/>
    </source>
</evidence>
<dbReference type="CDD" id="cd16859">
    <property type="entry name" value="ING_ING4_5"/>
    <property type="match status" value="1"/>
</dbReference>
<comment type="subunit">
    <text evidence="11">Component of an histone acetyltransferase complex. Interacts with H3K4me3 and to a lesser extent with H3K4me2.</text>
</comment>
<dbReference type="InterPro" id="IPR001965">
    <property type="entry name" value="Znf_PHD"/>
</dbReference>
<dbReference type="InterPro" id="IPR019786">
    <property type="entry name" value="Zinc_finger_PHD-type_CS"/>
</dbReference>
<feature type="binding site" evidence="9">
    <location>
        <position position="158"/>
    </location>
    <ligand>
        <name>Zn(2+)</name>
        <dbReference type="ChEBI" id="CHEBI:29105"/>
        <label>1</label>
    </ligand>
</feature>
<reference evidence="13" key="1">
    <citation type="submission" date="2019-11" db="UniProtKB">
        <authorList>
            <consortium name="WormBaseParasite"/>
        </authorList>
    </citation>
    <scope>IDENTIFICATION</scope>
</reference>
<dbReference type="InterPro" id="IPR024610">
    <property type="entry name" value="ING_N_histone-binding"/>
</dbReference>
<dbReference type="Gene3D" id="6.10.140.1740">
    <property type="match status" value="1"/>
</dbReference>
<dbReference type="InterPro" id="IPR011011">
    <property type="entry name" value="Znf_FYVE_PHD"/>
</dbReference>
<feature type="binding site" evidence="9">
    <location>
        <position position="176"/>
    </location>
    <ligand>
        <name>Zn(2+)</name>
        <dbReference type="ChEBI" id="CHEBI:29105"/>
        <label>2</label>
    </ligand>
</feature>
<comment type="subcellular location">
    <subcellularLocation>
        <location evidence="1 11">Nucleus</location>
    </subcellularLocation>
</comment>
<comment type="domain">
    <text evidence="11">The PHD-type zinc finger mediates the binding to H3K4me3.</text>
</comment>
<feature type="binding site" evidence="9">
    <location>
        <position position="198"/>
    </location>
    <ligand>
        <name>Zn(2+)</name>
        <dbReference type="ChEBI" id="CHEBI:29105"/>
        <label>2</label>
    </ligand>
</feature>
<feature type="domain" description="PHD-type" evidence="12">
    <location>
        <begin position="155"/>
        <end position="204"/>
    </location>
</feature>
<dbReference type="GO" id="GO:0008270">
    <property type="term" value="F:zinc ion binding"/>
    <property type="evidence" value="ECO:0007669"/>
    <property type="project" value="UniProtKB-KW"/>
</dbReference>
<dbReference type="CDD" id="cd15505">
    <property type="entry name" value="PHD_ING"/>
    <property type="match status" value="1"/>
</dbReference>
<feature type="site" description="Histone H3K4me3 binding" evidence="8">
    <location>
        <position position="180"/>
    </location>
</feature>
<evidence type="ECO:0000256" key="3">
    <source>
        <dbReference type="ARBA" id="ARBA00022723"/>
    </source>
</evidence>
<evidence type="ECO:0000256" key="7">
    <source>
        <dbReference type="ARBA" id="ARBA00023242"/>
    </source>
</evidence>
<evidence type="ECO:0000256" key="10">
    <source>
        <dbReference type="PROSITE-ProRule" id="PRU00146"/>
    </source>
</evidence>
<dbReference type="PANTHER" id="PTHR10333:SF42">
    <property type="entry name" value="INHIBITOR OF GROWTH PROTEIN 5"/>
    <property type="match status" value="1"/>
</dbReference>
<dbReference type="GO" id="GO:0005634">
    <property type="term" value="C:nucleus"/>
    <property type="evidence" value="ECO:0007669"/>
    <property type="project" value="UniProtKB-SubCell"/>
</dbReference>
<dbReference type="Pfam" id="PF12998">
    <property type="entry name" value="ING"/>
    <property type="match status" value="1"/>
</dbReference>
<evidence type="ECO:0000256" key="8">
    <source>
        <dbReference type="PIRSR" id="PIRSR628651-50"/>
    </source>
</evidence>
<accession>A0A5K3EHI5</accession>
<evidence type="ECO:0000256" key="9">
    <source>
        <dbReference type="PIRSR" id="PIRSR628651-51"/>
    </source>
</evidence>
<dbReference type="PANTHER" id="PTHR10333">
    <property type="entry name" value="INHIBITOR OF GROWTH PROTEIN"/>
    <property type="match status" value="1"/>
</dbReference>
<feature type="binding site" evidence="9">
    <location>
        <position position="185"/>
    </location>
    <ligand>
        <name>Zn(2+)</name>
        <dbReference type="ChEBI" id="CHEBI:29105"/>
        <label>1</label>
    </ligand>
</feature>
<dbReference type="InterPro" id="IPR028651">
    <property type="entry name" value="ING_fam"/>
</dbReference>
<evidence type="ECO:0000256" key="2">
    <source>
        <dbReference type="ARBA" id="ARBA00010210"/>
    </source>
</evidence>
<feature type="binding site" evidence="9">
    <location>
        <position position="182"/>
    </location>
    <ligand>
        <name>Zn(2+)</name>
        <dbReference type="ChEBI" id="CHEBI:29105"/>
        <label>1</label>
    </ligand>
</feature>
<proteinExistence type="inferred from homology"/>
<dbReference type="PROSITE" id="PS01359">
    <property type="entry name" value="ZF_PHD_1"/>
    <property type="match status" value="1"/>
</dbReference>
<evidence type="ECO:0000256" key="5">
    <source>
        <dbReference type="ARBA" id="ARBA00022833"/>
    </source>
</evidence>
<comment type="function">
    <text evidence="11">Component of an histone acetyltransferase complex.</text>
</comment>
<feature type="site" description="Histone H3K4me3 binding" evidence="8">
    <location>
        <position position="172"/>
    </location>
</feature>
<evidence type="ECO:0000256" key="4">
    <source>
        <dbReference type="ARBA" id="ARBA00022771"/>
    </source>
</evidence>
<keyword evidence="6 11" id="KW-0156">Chromatin regulator</keyword>
<dbReference type="InterPro" id="IPR019787">
    <property type="entry name" value="Znf_PHD-finger"/>
</dbReference>
<dbReference type="WBParaSite" id="MCU_000231-RA">
    <property type="protein sequence ID" value="MCU_000231-RA"/>
    <property type="gene ID" value="MCU_000231"/>
</dbReference>
<feature type="site" description="Histone H3K4me3 binding" evidence="8">
    <location>
        <position position="157"/>
    </location>
</feature>
<keyword evidence="7 11" id="KW-0539">Nucleus</keyword>
<dbReference type="FunFam" id="3.30.40.10:FF:000016">
    <property type="entry name" value="Inhibitor of growth protein"/>
    <property type="match status" value="1"/>
</dbReference>
<dbReference type="GO" id="GO:0006325">
    <property type="term" value="P:chromatin organization"/>
    <property type="evidence" value="ECO:0007669"/>
    <property type="project" value="UniProtKB-KW"/>
</dbReference>
<dbReference type="InterPro" id="IPR013083">
    <property type="entry name" value="Znf_RING/FYVE/PHD"/>
</dbReference>
<evidence type="ECO:0000313" key="13">
    <source>
        <dbReference type="WBParaSite" id="MCU_000231-RA"/>
    </source>
</evidence>
<evidence type="ECO:0000256" key="6">
    <source>
        <dbReference type="ARBA" id="ARBA00022853"/>
    </source>
</evidence>
<comment type="similarity">
    <text evidence="2 11">Belongs to the ING family.</text>
</comment>
<dbReference type="SMART" id="SM01408">
    <property type="entry name" value="ING"/>
    <property type="match status" value="1"/>
</dbReference>
<organism evidence="13">
    <name type="scientific">Mesocestoides corti</name>
    <name type="common">Flatworm</name>
    <dbReference type="NCBI Taxonomy" id="53468"/>
    <lineage>
        <taxon>Eukaryota</taxon>
        <taxon>Metazoa</taxon>
        <taxon>Spiralia</taxon>
        <taxon>Lophotrochozoa</taxon>
        <taxon>Platyhelminthes</taxon>
        <taxon>Cestoda</taxon>
        <taxon>Eucestoda</taxon>
        <taxon>Cyclophyllidea</taxon>
        <taxon>Mesocestoididae</taxon>
        <taxon>Mesocestoides</taxon>
    </lineage>
</organism>
<dbReference type="Gene3D" id="3.30.40.10">
    <property type="entry name" value="Zinc/RING finger domain, C3HC4 (zinc finger)"/>
    <property type="match status" value="1"/>
</dbReference>
<keyword evidence="3 9" id="KW-0479">Metal-binding</keyword>
<feature type="binding site" evidence="9">
    <location>
        <position position="160"/>
    </location>
    <ligand>
        <name>Zn(2+)</name>
        <dbReference type="ChEBI" id="CHEBI:29105"/>
        <label>1</label>
    </ligand>
</feature>
<evidence type="ECO:0000256" key="11">
    <source>
        <dbReference type="RuleBase" id="RU361213"/>
    </source>
</evidence>
<feature type="binding site" evidence="9">
    <location>
        <position position="171"/>
    </location>
    <ligand>
        <name>Zn(2+)</name>
        <dbReference type="ChEBI" id="CHEBI:29105"/>
        <label>2</label>
    </ligand>
</feature>
<keyword evidence="5 9" id="KW-0862">Zinc</keyword>
<dbReference type="AlphaFoldDB" id="A0A5K3EHI5"/>
<feature type="binding site" evidence="9">
    <location>
        <position position="201"/>
    </location>
    <ligand>
        <name>Zn(2+)</name>
        <dbReference type="ChEBI" id="CHEBI:29105"/>
        <label>2</label>
    </ligand>
</feature>
<evidence type="ECO:0000256" key="1">
    <source>
        <dbReference type="ARBA" id="ARBA00004123"/>
    </source>
</evidence>
<feature type="site" description="Histone H3K4me3 binding" evidence="8">
    <location>
        <position position="168"/>
    </location>
</feature>
<dbReference type="PROSITE" id="PS50016">
    <property type="entry name" value="ZF_PHD_2"/>
    <property type="match status" value="1"/>
</dbReference>
<protein>
    <recommendedName>
        <fullName evidence="11">Inhibitor of growth protein</fullName>
    </recommendedName>
</protein>
<keyword evidence="4 10" id="KW-0863">Zinc-finger</keyword>
<dbReference type="SUPFAM" id="SSF57903">
    <property type="entry name" value="FYVE/PHD zinc finger"/>
    <property type="match status" value="1"/>
</dbReference>
<name>A0A5K3EHI5_MESCO</name>
<dbReference type="SMART" id="SM00249">
    <property type="entry name" value="PHD"/>
    <property type="match status" value="1"/>
</dbReference>